<keyword evidence="2" id="KW-1185">Reference proteome</keyword>
<comment type="caution">
    <text evidence="1">The sequence shown here is derived from an EMBL/GenBank/DDBJ whole genome shotgun (WGS) entry which is preliminary data.</text>
</comment>
<organism evidence="1 2">
    <name type="scientific">Streptomyces albidoflavus</name>
    <dbReference type="NCBI Taxonomy" id="1886"/>
    <lineage>
        <taxon>Bacteria</taxon>
        <taxon>Bacillati</taxon>
        <taxon>Actinomycetota</taxon>
        <taxon>Actinomycetes</taxon>
        <taxon>Kitasatosporales</taxon>
        <taxon>Streptomycetaceae</taxon>
        <taxon>Streptomyces</taxon>
        <taxon>Streptomyces albidoflavus group</taxon>
    </lineage>
</organism>
<accession>A0ABY3GRL0</accession>
<proteinExistence type="predicted"/>
<dbReference type="Proteomes" id="UP000318052">
    <property type="component" value="Unassembled WGS sequence"/>
</dbReference>
<protein>
    <submittedName>
        <fullName evidence="1">Uncharacterized protein</fullName>
    </submittedName>
</protein>
<dbReference type="EMBL" id="VOGX01000056">
    <property type="protein sequence ID" value="TWV18737.1"/>
    <property type="molecule type" value="Genomic_DNA"/>
</dbReference>
<sequence length="70" mass="7305">MSASSPRQAVRWLHIVAPPSFSAPASARSWCQCGFERTARDRAGVPALIAAHTAHAAVCPLSHPEGSKAA</sequence>
<evidence type="ECO:0000313" key="1">
    <source>
        <dbReference type="EMBL" id="TWV18737.1"/>
    </source>
</evidence>
<evidence type="ECO:0000313" key="2">
    <source>
        <dbReference type="Proteomes" id="UP000318052"/>
    </source>
</evidence>
<reference evidence="2" key="1">
    <citation type="journal article" date="2019" name="Microbiol. Resour. Announc.">
        <title>Draft Genomic Sequences of Streptomyces misionensis and Streptomyces albidoflavus, bacteria applied for phytopathogen biocontrol.</title>
        <authorList>
            <person name="Pylro V."/>
            <person name="Dias A."/>
            <person name="Andreote F."/>
            <person name="Varani A."/>
            <person name="Andreote C."/>
            <person name="Bernardo E."/>
            <person name="Martins T."/>
        </authorList>
    </citation>
    <scope>NUCLEOTIDE SEQUENCE [LARGE SCALE GENOMIC DNA]</scope>
    <source>
        <strain evidence="2">77</strain>
    </source>
</reference>
<dbReference type="RefSeq" id="WP_067411586.1">
    <property type="nucleotide sequence ID" value="NZ_VOGX01000056.1"/>
</dbReference>
<name>A0ABY3GRL0_9ACTN</name>
<gene>
    <name evidence="1" type="ORF">FRZ02_29205</name>
</gene>